<protein>
    <submittedName>
        <fullName evidence="2">Uncharacterized protein</fullName>
    </submittedName>
</protein>
<gene>
    <name evidence="2" type="ORF">BN46_1221</name>
</gene>
<dbReference type="Proteomes" id="UP000011016">
    <property type="component" value="Unassembled WGS sequence"/>
</dbReference>
<dbReference type="EMBL" id="CAJZ01000176">
    <property type="protein sequence ID" value="CCI83946.1"/>
    <property type="molecule type" value="Genomic_DNA"/>
</dbReference>
<feature type="region of interest" description="Disordered" evidence="1">
    <location>
        <begin position="52"/>
        <end position="72"/>
    </location>
</feature>
<dbReference type="AlphaFoldDB" id="I7JWM0"/>
<evidence type="ECO:0000256" key="1">
    <source>
        <dbReference type="SAM" id="MobiDB-lite"/>
    </source>
</evidence>
<name>I7JWM0_9CORY</name>
<proteinExistence type="predicted"/>
<sequence length="111" mass="12060">MFHVKPSIFVRLTFSVEGVGSATHAAHLEELDDDTCRLRRIVEIAPGEKVAGAFDGTSAPGMTAPPTSVVPHPRHYGDYPDIAVDALGRREFEELWAAAVEKFPVLDADSE</sequence>
<accession>I7JWM0</accession>
<dbReference type="RefSeq" id="WP_004601977.1">
    <property type="nucleotide sequence ID" value="NZ_HF541868.1"/>
</dbReference>
<organism evidence="2 3">
    <name type="scientific">Corynebacterium otitidis ATCC 51513</name>
    <dbReference type="NCBI Taxonomy" id="883169"/>
    <lineage>
        <taxon>Bacteria</taxon>
        <taxon>Bacillati</taxon>
        <taxon>Actinomycetota</taxon>
        <taxon>Actinomycetes</taxon>
        <taxon>Mycobacteriales</taxon>
        <taxon>Corynebacteriaceae</taxon>
        <taxon>Corynebacterium</taxon>
    </lineage>
</organism>
<evidence type="ECO:0000313" key="2">
    <source>
        <dbReference type="EMBL" id="CCI83946.1"/>
    </source>
</evidence>
<reference evidence="2 3" key="1">
    <citation type="journal article" date="2012" name="J. Bacteriol.">
        <title>Draft Genome Sequence of Turicella otitidis ATCC 51513, Isolated from Middle Ear Fluid from a Child with Otitis Media.</title>
        <authorList>
            <person name="Brinkrolf K."/>
            <person name="Schneider J."/>
            <person name="Knecht M."/>
            <person name="Ruckert C."/>
            <person name="Tauch A."/>
        </authorList>
    </citation>
    <scope>NUCLEOTIDE SEQUENCE [LARGE SCALE GENOMIC DNA]</scope>
    <source>
        <strain evidence="2 3">ATCC 51513</strain>
    </source>
</reference>
<evidence type="ECO:0000313" key="3">
    <source>
        <dbReference type="Proteomes" id="UP000011016"/>
    </source>
</evidence>
<comment type="caution">
    <text evidence="2">The sequence shown here is derived from an EMBL/GenBank/DDBJ whole genome shotgun (WGS) entry which is preliminary data.</text>
</comment>